<sequence length="57" mass="6454">MTPKATYTLTSNRANSRSALKRDPPPDLLIRVAGLLLFSRERKSHMDEFVHVAVNCK</sequence>
<proteinExistence type="predicted"/>
<dbReference type="NCBIfam" id="NF040509">
    <property type="entry name" value="Lacto_palin_RPT"/>
    <property type="match status" value="1"/>
</dbReference>
<feature type="region of interest" description="Disordered" evidence="1">
    <location>
        <begin position="1"/>
        <end position="24"/>
    </location>
</feature>
<accession>A0A5R8LM80</accession>
<gene>
    <name evidence="2" type="ORF">FEI15_11615</name>
</gene>
<feature type="compositionally biased region" description="Polar residues" evidence="1">
    <location>
        <begin position="1"/>
        <end position="18"/>
    </location>
</feature>
<dbReference type="AlphaFoldDB" id="A0A5R8LM80"/>
<dbReference type="Proteomes" id="UP000309885">
    <property type="component" value="Unassembled WGS sequence"/>
</dbReference>
<dbReference type="EMBL" id="VBWO01000011">
    <property type="protein sequence ID" value="TLF38332.1"/>
    <property type="molecule type" value="Genomic_DNA"/>
</dbReference>
<protein>
    <submittedName>
        <fullName evidence="2">ABC transporter substrate-binding protein</fullName>
    </submittedName>
</protein>
<organism evidence="2 3">
    <name type="scientific">Lacticaseibacillus zeae</name>
    <name type="common">Lactobacillus zeae</name>
    <dbReference type="NCBI Taxonomy" id="57037"/>
    <lineage>
        <taxon>Bacteria</taxon>
        <taxon>Bacillati</taxon>
        <taxon>Bacillota</taxon>
        <taxon>Bacilli</taxon>
        <taxon>Lactobacillales</taxon>
        <taxon>Lactobacillaceae</taxon>
        <taxon>Lacticaseibacillus</taxon>
    </lineage>
</organism>
<evidence type="ECO:0000313" key="3">
    <source>
        <dbReference type="Proteomes" id="UP000309885"/>
    </source>
</evidence>
<evidence type="ECO:0000256" key="1">
    <source>
        <dbReference type="SAM" id="MobiDB-lite"/>
    </source>
</evidence>
<comment type="caution">
    <text evidence="2">The sequence shown here is derived from an EMBL/GenBank/DDBJ whole genome shotgun (WGS) entry which is preliminary data.</text>
</comment>
<reference evidence="2 3" key="1">
    <citation type="submission" date="2019-05" db="EMBL/GenBank/DDBJ databases">
        <title>Genome-based reclassification of Lactobacillus casei as Lactobacillus casei subsp. casei. subsp.nov., description of Lactobacillus casei subsp. zeae subsp. nov., and emended description of Lactobacillus casei.</title>
        <authorList>
            <person name="Huang C.-H."/>
        </authorList>
    </citation>
    <scope>NUCLEOTIDE SEQUENCE [LARGE SCALE GENOMIC DNA]</scope>
    <source>
        <strain evidence="2 3">CRBIP24.44</strain>
    </source>
</reference>
<name>A0A5R8LM80_LACZE</name>
<evidence type="ECO:0000313" key="2">
    <source>
        <dbReference type="EMBL" id="TLF38332.1"/>
    </source>
</evidence>